<feature type="binding site" evidence="6">
    <location>
        <position position="150"/>
    </location>
    <ligand>
        <name>GTP</name>
        <dbReference type="ChEBI" id="CHEBI:37565"/>
    </ligand>
</feature>
<evidence type="ECO:0000256" key="4">
    <source>
        <dbReference type="ARBA" id="ARBA00022993"/>
    </source>
</evidence>
<dbReference type="GO" id="GO:0016301">
    <property type="term" value="F:kinase activity"/>
    <property type="evidence" value="ECO:0007669"/>
    <property type="project" value="UniProtKB-UniRule"/>
</dbReference>
<dbReference type="InterPro" id="IPR054930">
    <property type="entry name" value="deph_CoA_kin_Thcocales"/>
</dbReference>
<keyword evidence="1 6" id="KW-0808">Transferase</keyword>
<evidence type="ECO:0000256" key="1">
    <source>
        <dbReference type="ARBA" id="ARBA00022679"/>
    </source>
</evidence>
<dbReference type="PANTHER" id="PTHR40732:SF1">
    <property type="entry name" value="GTP-DEPENDENT DEPHOSPHO-COA KINASE"/>
    <property type="match status" value="1"/>
</dbReference>
<feature type="binding site" evidence="6">
    <location>
        <position position="51"/>
    </location>
    <ligand>
        <name>GTP</name>
        <dbReference type="ChEBI" id="CHEBI:37565"/>
    </ligand>
</feature>
<feature type="binding site" evidence="6">
    <location>
        <position position="127"/>
    </location>
    <ligand>
        <name>GTP</name>
        <dbReference type="ChEBI" id="CHEBI:37565"/>
    </ligand>
</feature>
<feature type="binding site" evidence="6">
    <location>
        <position position="52"/>
    </location>
    <ligand>
        <name>GTP</name>
        <dbReference type="ChEBI" id="CHEBI:37565"/>
    </ligand>
</feature>
<evidence type="ECO:0000256" key="6">
    <source>
        <dbReference type="HAMAP-Rule" id="MF_00590"/>
    </source>
</evidence>
<sequence>MCPDFYFLLTPELRGELKEPLGDLVRGEIPEPYVKLAPLLKSSDFVITVGDVVTENVLNVGLFPDVAIYDLRTKRREYTPSVDSNAVFLTVKNPPGTITKALLNAIRKGVEIALRGRRVYIKVNGEEDLAAIPAVLYAPLGSVVLYGQPDEGVVLIKVTPECKRRCAKLLSRMEVVRDGD</sequence>
<feature type="binding site" evidence="6">
    <location>
        <position position="53"/>
    </location>
    <ligand>
        <name>GTP</name>
        <dbReference type="ChEBI" id="CHEBI:37565"/>
    </ligand>
</feature>
<comment type="pathway">
    <text evidence="6">Cofactor biosynthesis; coenzyme A biosynthesis.</text>
</comment>
<dbReference type="UniPathway" id="UPA00241"/>
<comment type="catalytic activity">
    <reaction evidence="6">
        <text>3'-dephospho-CoA + GTP = GDP + CoA + H(+)</text>
        <dbReference type="Rhea" id="RHEA:61156"/>
        <dbReference type="ChEBI" id="CHEBI:15378"/>
        <dbReference type="ChEBI" id="CHEBI:37565"/>
        <dbReference type="ChEBI" id="CHEBI:57287"/>
        <dbReference type="ChEBI" id="CHEBI:57328"/>
        <dbReference type="ChEBI" id="CHEBI:58189"/>
        <dbReference type="EC" id="2.7.1.237"/>
    </reaction>
</comment>
<dbReference type="OrthoDB" id="15447at2157"/>
<keyword evidence="3 6" id="KW-0418">Kinase</keyword>
<evidence type="ECO:0000313" key="8">
    <source>
        <dbReference type="Proteomes" id="UP000250179"/>
    </source>
</evidence>
<dbReference type="KEGG" id="tprf:A3L09_09680"/>
<dbReference type="GO" id="GO:0005525">
    <property type="term" value="F:GTP binding"/>
    <property type="evidence" value="ECO:0007669"/>
    <property type="project" value="UniProtKB-UniRule"/>
</dbReference>
<evidence type="ECO:0000256" key="2">
    <source>
        <dbReference type="ARBA" id="ARBA00022741"/>
    </source>
</evidence>
<dbReference type="RefSeq" id="WP_088858765.1">
    <property type="nucleotide sequence ID" value="NZ_CP014862.1"/>
</dbReference>
<dbReference type="GO" id="GO:0015937">
    <property type="term" value="P:coenzyme A biosynthetic process"/>
    <property type="evidence" value="ECO:0007669"/>
    <property type="project" value="UniProtKB-UniRule"/>
</dbReference>
<proteinExistence type="inferred from homology"/>
<dbReference type="AlphaFoldDB" id="A0A2Z2MNL1"/>
<keyword evidence="8" id="KW-1185">Reference proteome</keyword>
<evidence type="ECO:0000256" key="3">
    <source>
        <dbReference type="ARBA" id="ARBA00022777"/>
    </source>
</evidence>
<dbReference type="InterPro" id="IPR007164">
    <property type="entry name" value="GTP-dep_dephospho-CoA_kin"/>
</dbReference>
<comment type="caution">
    <text evidence="6">Lacks conserved residue(s) required for the propagation of feature annotation.</text>
</comment>
<comment type="similarity">
    <text evidence="6">Belongs to the GTP-dependent DPCK family.</text>
</comment>
<dbReference type="NCBIfam" id="NF041125">
    <property type="entry name" value="deph_CoA_kin_Thcocales"/>
    <property type="match status" value="1"/>
</dbReference>
<keyword evidence="2 6" id="KW-0547">Nucleotide-binding</keyword>
<feature type="binding site" evidence="6">
    <location>
        <position position="70"/>
    </location>
    <ligand>
        <name>GTP</name>
        <dbReference type="ChEBI" id="CHEBI:37565"/>
    </ligand>
</feature>
<name>A0A2Z2MNL1_THEPR</name>
<evidence type="ECO:0000313" key="7">
    <source>
        <dbReference type="EMBL" id="ASJ03508.1"/>
    </source>
</evidence>
<dbReference type="Pfam" id="PF04019">
    <property type="entry name" value="DUF359"/>
    <property type="match status" value="1"/>
</dbReference>
<reference evidence="7 8" key="1">
    <citation type="submission" date="2016-03" db="EMBL/GenBank/DDBJ databases">
        <title>Complete genome sequence of Thermococcus profundus strain DT5432.</title>
        <authorList>
            <person name="Oger P.M."/>
        </authorList>
    </citation>
    <scope>NUCLEOTIDE SEQUENCE [LARGE SCALE GENOMIC DNA]</scope>
    <source>
        <strain evidence="7 8">DT 5432</strain>
    </source>
</reference>
<gene>
    <name evidence="7" type="ORF">A3L09_09680</name>
</gene>
<keyword evidence="5 6" id="KW-0342">GTP-binding</keyword>
<dbReference type="EC" id="2.7.1.237" evidence="6"/>
<keyword evidence="4 6" id="KW-0173">Coenzyme A biosynthesis</keyword>
<dbReference type="PANTHER" id="PTHR40732">
    <property type="entry name" value="UPF0218 PROTEIN TK1697"/>
    <property type="match status" value="1"/>
</dbReference>
<dbReference type="HAMAP" id="MF_00590">
    <property type="entry name" value="Dephospho_CoA_kinase_GTP_dep"/>
    <property type="match status" value="1"/>
</dbReference>
<dbReference type="GeneID" id="33320686"/>
<dbReference type="Proteomes" id="UP000250179">
    <property type="component" value="Chromosome"/>
</dbReference>
<dbReference type="PIRSF" id="PIRSF006533">
    <property type="entry name" value="UCP006533"/>
    <property type="match status" value="1"/>
</dbReference>
<organism evidence="7 8">
    <name type="scientific">Thermococcus profundus</name>
    <dbReference type="NCBI Taxonomy" id="49899"/>
    <lineage>
        <taxon>Archaea</taxon>
        <taxon>Methanobacteriati</taxon>
        <taxon>Methanobacteriota</taxon>
        <taxon>Thermococci</taxon>
        <taxon>Thermococcales</taxon>
        <taxon>Thermococcaceae</taxon>
        <taxon>Thermococcus</taxon>
    </lineage>
</organism>
<dbReference type="EMBL" id="CP014862">
    <property type="protein sequence ID" value="ASJ03508.1"/>
    <property type="molecule type" value="Genomic_DNA"/>
</dbReference>
<comment type="function">
    <text evidence="6">Catalyzes the GTP-dependent phosphorylation of the 3'-hydroxyl group of dephosphocoenzyme A to form coenzyme A (CoA).</text>
</comment>
<evidence type="ECO:0000256" key="5">
    <source>
        <dbReference type="ARBA" id="ARBA00023134"/>
    </source>
</evidence>
<protein>
    <recommendedName>
        <fullName evidence="6">GTP-dependent dephospho-CoA kinase</fullName>
        <ecNumber evidence="6">2.7.1.237</ecNumber>
    </recommendedName>
    <alternativeName>
        <fullName evidence="6">Dephospho-coenzyme A kinase</fullName>
        <shortName evidence="6">DPCK</shortName>
    </alternativeName>
</protein>
<dbReference type="NCBIfam" id="NF002248">
    <property type="entry name" value="PRK01160.1-3"/>
    <property type="match status" value="1"/>
</dbReference>
<accession>A0A2Z2MNL1</accession>